<reference evidence="2" key="2">
    <citation type="journal article" date="2021" name="Microbiome">
        <title>Successional dynamics and alternative stable states in a saline activated sludge microbial community over 9 years.</title>
        <authorList>
            <person name="Wang Y."/>
            <person name="Ye J."/>
            <person name="Ju F."/>
            <person name="Liu L."/>
            <person name="Boyd J.A."/>
            <person name="Deng Y."/>
            <person name="Parks D.H."/>
            <person name="Jiang X."/>
            <person name="Yin X."/>
            <person name="Woodcroft B.J."/>
            <person name="Tyson G.W."/>
            <person name="Hugenholtz P."/>
            <person name="Polz M.F."/>
            <person name="Zhang T."/>
        </authorList>
    </citation>
    <scope>NUCLEOTIDE SEQUENCE</scope>
    <source>
        <strain evidence="2">HKST-UBA79</strain>
    </source>
</reference>
<protein>
    <submittedName>
        <fullName evidence="2">Uncharacterized protein</fullName>
    </submittedName>
</protein>
<reference evidence="2" key="1">
    <citation type="submission" date="2020-04" db="EMBL/GenBank/DDBJ databases">
        <authorList>
            <person name="Zhang T."/>
        </authorList>
    </citation>
    <scope>NUCLEOTIDE SEQUENCE</scope>
    <source>
        <strain evidence="2">HKST-UBA79</strain>
    </source>
</reference>
<dbReference type="EMBL" id="JAGQNX010000095">
    <property type="protein sequence ID" value="MCA9308482.1"/>
    <property type="molecule type" value="Genomic_DNA"/>
</dbReference>
<accession>A0A955EBY3</accession>
<proteinExistence type="predicted"/>
<gene>
    <name evidence="2" type="ORF">KC980_03140</name>
</gene>
<evidence type="ECO:0000313" key="3">
    <source>
        <dbReference type="Proteomes" id="UP000740557"/>
    </source>
</evidence>
<dbReference type="AlphaFoldDB" id="A0A955EBY3"/>
<dbReference type="Proteomes" id="UP000740557">
    <property type="component" value="Unassembled WGS sequence"/>
</dbReference>
<evidence type="ECO:0000313" key="2">
    <source>
        <dbReference type="EMBL" id="MCA9308482.1"/>
    </source>
</evidence>
<keyword evidence="1" id="KW-0472">Membrane</keyword>
<sequence>MFYSVTHVVGYVSKGCVSFIGILILIAMAYFYFDTSGIKFDPESFIGRFLSNFISQM</sequence>
<evidence type="ECO:0000256" key="1">
    <source>
        <dbReference type="SAM" id="Phobius"/>
    </source>
</evidence>
<keyword evidence="1" id="KW-1133">Transmembrane helix</keyword>
<comment type="caution">
    <text evidence="2">The sequence shown here is derived from an EMBL/GenBank/DDBJ whole genome shotgun (WGS) entry which is preliminary data.</text>
</comment>
<organism evidence="2 3">
    <name type="scientific">candidate division WWE3 bacterium</name>
    <dbReference type="NCBI Taxonomy" id="2053526"/>
    <lineage>
        <taxon>Bacteria</taxon>
        <taxon>Katanobacteria</taxon>
    </lineage>
</organism>
<name>A0A955EBY3_UNCKA</name>
<keyword evidence="1" id="KW-0812">Transmembrane</keyword>
<feature type="transmembrane region" description="Helical" evidence="1">
    <location>
        <begin position="12"/>
        <end position="33"/>
    </location>
</feature>